<evidence type="ECO:0000313" key="2">
    <source>
        <dbReference type="EMBL" id="MFC7127666.1"/>
    </source>
</evidence>
<dbReference type="Pfam" id="PF01522">
    <property type="entry name" value="Polysacc_deac_1"/>
    <property type="match status" value="1"/>
</dbReference>
<dbReference type="PANTHER" id="PTHR47561">
    <property type="entry name" value="POLYSACCHARIDE DEACETYLASE FAMILY PROTEIN (AFU_ORTHOLOGUE AFUA_6G05030)"/>
    <property type="match status" value="1"/>
</dbReference>
<dbReference type="PANTHER" id="PTHR47561:SF1">
    <property type="entry name" value="POLYSACCHARIDE DEACETYLASE FAMILY PROTEIN (AFU_ORTHOLOGUE AFUA_6G05030)"/>
    <property type="match status" value="1"/>
</dbReference>
<gene>
    <name evidence="2" type="ORF">ACFQJ7_16855</name>
</gene>
<dbReference type="CDD" id="cd10941">
    <property type="entry name" value="CE4_PuuE_HpPgdA_like_2"/>
    <property type="match status" value="1"/>
</dbReference>
<accession>A0ABD5X928</accession>
<dbReference type="Pfam" id="PF11959">
    <property type="entry name" value="DUF3473"/>
    <property type="match status" value="1"/>
</dbReference>
<dbReference type="NCBIfam" id="TIGR03006">
    <property type="entry name" value="pepcterm_polyde"/>
    <property type="match status" value="1"/>
</dbReference>
<dbReference type="InterPro" id="IPR045235">
    <property type="entry name" value="PuuE_HpPgdA-like"/>
</dbReference>
<sequence length="270" mass="31937">MNNLMLSFDVEDWFHSHNLRNGLQRDSWDEYELRVEDSTRRILDLLDKYDTTATFFVLGYVAERTPELVAEIENRGHELASHGYNHELLYEQEPDAVHSDISRSLELLESIVDCPIRGYRAPSFTITDWAIEILDDLGLEYDSSHFPAPVHDRYGDIAIDTSETIVPINQNLTEVQLPLLDMKVTQIPWAGGGYFRFLPYYIYRRGIQRIRQHRDIVFYLHPWELDPDQPRVHDVKRQYQIRHYTNLDRTEKKLERLLSDFNWEPIGDSV</sequence>
<evidence type="ECO:0000313" key="3">
    <source>
        <dbReference type="Proteomes" id="UP001596414"/>
    </source>
</evidence>
<organism evidence="2 3">
    <name type="scientific">Halovenus rubra</name>
    <dbReference type="NCBI Taxonomy" id="869890"/>
    <lineage>
        <taxon>Archaea</taxon>
        <taxon>Methanobacteriati</taxon>
        <taxon>Methanobacteriota</taxon>
        <taxon>Stenosarchaea group</taxon>
        <taxon>Halobacteria</taxon>
        <taxon>Halobacteriales</taxon>
        <taxon>Haloarculaceae</taxon>
        <taxon>Halovenus</taxon>
    </lineage>
</organism>
<evidence type="ECO:0000259" key="1">
    <source>
        <dbReference type="PROSITE" id="PS51677"/>
    </source>
</evidence>
<feature type="domain" description="NodB homology" evidence="1">
    <location>
        <begin position="19"/>
        <end position="270"/>
    </location>
</feature>
<dbReference type="Proteomes" id="UP001596414">
    <property type="component" value="Unassembled WGS sequence"/>
</dbReference>
<dbReference type="InterPro" id="IPR011330">
    <property type="entry name" value="Glyco_hydro/deAcase_b/a-brl"/>
</dbReference>
<dbReference type="InterPro" id="IPR002509">
    <property type="entry name" value="NODB_dom"/>
</dbReference>
<dbReference type="AlphaFoldDB" id="A0ABD5X928"/>
<dbReference type="EMBL" id="JBHSZQ010000051">
    <property type="protein sequence ID" value="MFC7127666.1"/>
    <property type="molecule type" value="Genomic_DNA"/>
</dbReference>
<dbReference type="PROSITE" id="PS51677">
    <property type="entry name" value="NODB"/>
    <property type="match status" value="1"/>
</dbReference>
<dbReference type="SUPFAM" id="SSF88713">
    <property type="entry name" value="Glycoside hydrolase/deacetylase"/>
    <property type="match status" value="1"/>
</dbReference>
<reference evidence="2 3" key="1">
    <citation type="journal article" date="2014" name="Int. J. Syst. Evol. Microbiol.">
        <title>Complete genome sequence of Corynebacterium casei LMG S-19264T (=DSM 44701T), isolated from a smear-ripened cheese.</title>
        <authorList>
            <consortium name="US DOE Joint Genome Institute (JGI-PGF)"/>
            <person name="Walter F."/>
            <person name="Albersmeier A."/>
            <person name="Kalinowski J."/>
            <person name="Ruckert C."/>
        </authorList>
    </citation>
    <scope>NUCLEOTIDE SEQUENCE [LARGE SCALE GENOMIC DNA]</scope>
    <source>
        <strain evidence="2 3">CGMCC 4.7215</strain>
    </source>
</reference>
<name>A0ABD5X928_9EURY</name>
<proteinExistence type="predicted"/>
<comment type="caution">
    <text evidence="2">The sequence shown here is derived from an EMBL/GenBank/DDBJ whole genome shotgun (WGS) entry which is preliminary data.</text>
</comment>
<dbReference type="InterPro" id="IPR022560">
    <property type="entry name" value="DUF3473"/>
</dbReference>
<protein>
    <submittedName>
        <fullName evidence="2">XrtA system polysaccharide deacetylase</fullName>
    </submittedName>
</protein>
<dbReference type="Gene3D" id="3.20.20.370">
    <property type="entry name" value="Glycoside hydrolase/deacetylase"/>
    <property type="match status" value="1"/>
</dbReference>
<dbReference type="InterPro" id="IPR014344">
    <property type="entry name" value="XrtA_polysacc_deacetyl"/>
</dbReference>
<dbReference type="RefSeq" id="WP_267635732.1">
    <property type="nucleotide sequence ID" value="NZ_JAODIY010000001.1"/>
</dbReference>